<dbReference type="SMART" id="SM00448">
    <property type="entry name" value="REC"/>
    <property type="match status" value="1"/>
</dbReference>
<keyword evidence="8" id="KW-1185">Reference proteome</keyword>
<dbReference type="PANTHER" id="PTHR43214">
    <property type="entry name" value="TWO-COMPONENT RESPONSE REGULATOR"/>
    <property type="match status" value="1"/>
</dbReference>
<evidence type="ECO:0000313" key="8">
    <source>
        <dbReference type="Proteomes" id="UP001232750"/>
    </source>
</evidence>
<evidence type="ECO:0000259" key="5">
    <source>
        <dbReference type="PROSITE" id="PS50043"/>
    </source>
</evidence>
<feature type="domain" description="Response regulatory" evidence="6">
    <location>
        <begin position="3"/>
        <end position="119"/>
    </location>
</feature>
<dbReference type="InterPro" id="IPR016032">
    <property type="entry name" value="Sig_transdc_resp-reg_C-effctor"/>
</dbReference>
<dbReference type="SUPFAM" id="SSF46894">
    <property type="entry name" value="C-terminal effector domain of the bipartite response regulators"/>
    <property type="match status" value="1"/>
</dbReference>
<feature type="modified residue" description="4-aspartylphosphate" evidence="3">
    <location>
        <position position="54"/>
    </location>
</feature>
<comment type="caution">
    <text evidence="7">The sequence shown here is derived from an EMBL/GenBank/DDBJ whole genome shotgun (WGS) entry which is preliminary data.</text>
</comment>
<dbReference type="Gene3D" id="3.40.50.2300">
    <property type="match status" value="1"/>
</dbReference>
<dbReference type="InterPro" id="IPR000792">
    <property type="entry name" value="Tscrpt_reg_LuxR_C"/>
</dbReference>
<dbReference type="InterPro" id="IPR011006">
    <property type="entry name" value="CheY-like_superfamily"/>
</dbReference>
<dbReference type="InterPro" id="IPR001789">
    <property type="entry name" value="Sig_transdc_resp-reg_receiver"/>
</dbReference>
<dbReference type="PROSITE" id="PS50043">
    <property type="entry name" value="HTH_LUXR_2"/>
    <property type="match status" value="1"/>
</dbReference>
<evidence type="ECO:0000259" key="6">
    <source>
        <dbReference type="PROSITE" id="PS50110"/>
    </source>
</evidence>
<name>A0ABT7DKW6_9ACTN</name>
<dbReference type="EMBL" id="JASJEU010000011">
    <property type="protein sequence ID" value="MDJ1650172.1"/>
    <property type="molecule type" value="Genomic_DNA"/>
</dbReference>
<keyword evidence="2" id="KW-0238">DNA-binding</keyword>
<evidence type="ECO:0000256" key="2">
    <source>
        <dbReference type="ARBA" id="ARBA00023125"/>
    </source>
</evidence>
<accession>A0ABT7DKW6</accession>
<dbReference type="Proteomes" id="UP001232750">
    <property type="component" value="Unassembled WGS sequence"/>
</dbReference>
<dbReference type="InterPro" id="IPR058245">
    <property type="entry name" value="NreC/VraR/RcsB-like_REC"/>
</dbReference>
<dbReference type="PROSITE" id="PS50110">
    <property type="entry name" value="RESPONSE_REGULATORY"/>
    <property type="match status" value="1"/>
</dbReference>
<proteinExistence type="predicted"/>
<protein>
    <submittedName>
        <fullName evidence="7">Response regulator transcription factor</fullName>
    </submittedName>
</protein>
<dbReference type="Pfam" id="PF00196">
    <property type="entry name" value="GerE"/>
    <property type="match status" value="1"/>
</dbReference>
<evidence type="ECO:0000256" key="4">
    <source>
        <dbReference type="SAM" id="MobiDB-lite"/>
    </source>
</evidence>
<sequence>MIQTIIVDDDPFVRLSLQTILEAQDDIAVVALGGTGEEAVALFEEHAPDVLLMDIQMPGMGGLDAAERILAAHPDARVVFLTTFSDDEYIVRALRLGAKGYLIKQEVATIAPALRTVMAGQSVLGGEVLGRVDALMRKEGAASAASSAAPTAGESGGAHESLTERERAVVELVAEGLDNREIAAELFLSEGTVRNHISAILQKLDLKNRTQLAISYYRER</sequence>
<evidence type="ECO:0000256" key="3">
    <source>
        <dbReference type="PROSITE-ProRule" id="PRU00169"/>
    </source>
</evidence>
<gene>
    <name evidence="7" type="ORF">QNJ86_05130</name>
</gene>
<evidence type="ECO:0000256" key="1">
    <source>
        <dbReference type="ARBA" id="ARBA00022553"/>
    </source>
</evidence>
<dbReference type="CDD" id="cd06170">
    <property type="entry name" value="LuxR_C_like"/>
    <property type="match status" value="1"/>
</dbReference>
<dbReference type="CDD" id="cd17535">
    <property type="entry name" value="REC_NarL-like"/>
    <property type="match status" value="1"/>
</dbReference>
<evidence type="ECO:0000313" key="7">
    <source>
        <dbReference type="EMBL" id="MDJ1650172.1"/>
    </source>
</evidence>
<keyword evidence="1 3" id="KW-0597">Phosphoprotein</keyword>
<feature type="region of interest" description="Disordered" evidence="4">
    <location>
        <begin position="143"/>
        <end position="163"/>
    </location>
</feature>
<organism evidence="7 8">
    <name type="scientific">Gordonibacter faecis</name>
    <dbReference type="NCBI Taxonomy" id="3047475"/>
    <lineage>
        <taxon>Bacteria</taxon>
        <taxon>Bacillati</taxon>
        <taxon>Actinomycetota</taxon>
        <taxon>Coriobacteriia</taxon>
        <taxon>Eggerthellales</taxon>
        <taxon>Eggerthellaceae</taxon>
        <taxon>Gordonibacter</taxon>
    </lineage>
</organism>
<feature type="compositionally biased region" description="Low complexity" evidence="4">
    <location>
        <begin position="143"/>
        <end position="153"/>
    </location>
</feature>
<feature type="domain" description="HTH luxR-type" evidence="5">
    <location>
        <begin position="155"/>
        <end position="220"/>
    </location>
</feature>
<dbReference type="PROSITE" id="PS00622">
    <property type="entry name" value="HTH_LUXR_1"/>
    <property type="match status" value="1"/>
</dbReference>
<dbReference type="SUPFAM" id="SSF52172">
    <property type="entry name" value="CheY-like"/>
    <property type="match status" value="1"/>
</dbReference>
<dbReference type="PANTHER" id="PTHR43214:SF43">
    <property type="entry name" value="TWO-COMPONENT RESPONSE REGULATOR"/>
    <property type="match status" value="1"/>
</dbReference>
<dbReference type="InterPro" id="IPR039420">
    <property type="entry name" value="WalR-like"/>
</dbReference>
<dbReference type="RefSeq" id="WP_283831524.1">
    <property type="nucleotide sequence ID" value="NZ_JASJEU010000011.1"/>
</dbReference>
<dbReference type="PRINTS" id="PR00038">
    <property type="entry name" value="HTHLUXR"/>
</dbReference>
<reference evidence="7 8" key="1">
    <citation type="submission" date="2023-05" db="EMBL/GenBank/DDBJ databases">
        <title>Gordonibacter KGMB12511T sp. nov., isolated from faeces of healthy Korean.</title>
        <authorList>
            <person name="Kim H.S."/>
            <person name="Kim J.-S."/>
            <person name="Suh M.K."/>
            <person name="Eom M.K."/>
            <person name="Do H.E."/>
            <person name="Lee J.-S."/>
        </authorList>
    </citation>
    <scope>NUCLEOTIDE SEQUENCE [LARGE SCALE GENOMIC DNA]</scope>
    <source>
        <strain evidence="7 8">KGMB12511</strain>
    </source>
</reference>
<dbReference type="Pfam" id="PF00072">
    <property type="entry name" value="Response_reg"/>
    <property type="match status" value="1"/>
</dbReference>
<dbReference type="SMART" id="SM00421">
    <property type="entry name" value="HTH_LUXR"/>
    <property type="match status" value="1"/>
</dbReference>